<dbReference type="Pfam" id="PF07661">
    <property type="entry name" value="MORN_2"/>
    <property type="match status" value="2"/>
</dbReference>
<dbReference type="SUPFAM" id="SSF82185">
    <property type="entry name" value="Histone H3 K4-specific methyltransferase SET7/9 N-terminal domain"/>
    <property type="match status" value="1"/>
</dbReference>
<gene>
    <name evidence="2" type="ORF">HHU12_09850</name>
</gene>
<dbReference type="RefSeq" id="WP_169656571.1">
    <property type="nucleotide sequence ID" value="NZ_JABANE010000021.1"/>
</dbReference>
<proteinExistence type="predicted"/>
<sequence>MKYQCLIFFLIITSFYAQAQKRVYFNEGLTEVPASSKEKKYYSEHEFAEVNEDGYYQHSLYDLDGHLSKRFLTEGSSIKSKQFGTYNAFHPDGTVKEEGQFTKGKKDGFWKIYFSNGNVKEEGEFSNGSKKGTWKRYYENGQLESTYFDVYTQDEQFSRRIYEDAWDISGKQTLEKQTGTLKIHNSKNQYSEEGSLLAGQKNGKWIGIYDNGQKFYEETYELDSLISGTSWDREGRKYEYTILKIDAYPEMGFRKFYKKFYNRFQAKYLTKGIFNNSYTYAEKLFMTFDIHLDGTISNIQFTNPQLPSINNAAKNTLIELKNWVPAVERGQSVFTNYVFPVELYSNDEY</sequence>
<dbReference type="EMBL" id="JABANE010000021">
    <property type="protein sequence ID" value="NME68262.1"/>
    <property type="molecule type" value="Genomic_DNA"/>
</dbReference>
<feature type="signal peptide" evidence="1">
    <location>
        <begin position="1"/>
        <end position="19"/>
    </location>
</feature>
<reference evidence="2 3" key="1">
    <citation type="submission" date="2020-04" db="EMBL/GenBank/DDBJ databases">
        <title>Flammeovirga sp. SR4, a novel species isolated from seawater.</title>
        <authorList>
            <person name="Wang X."/>
        </authorList>
    </citation>
    <scope>NUCLEOTIDE SEQUENCE [LARGE SCALE GENOMIC DNA]</scope>
    <source>
        <strain evidence="2 3">ATCC 23126</strain>
    </source>
</reference>
<dbReference type="InterPro" id="IPR011652">
    <property type="entry name" value="MORN_2"/>
</dbReference>
<organism evidence="2 3">
    <name type="scientific">Flammeovirga aprica JL-4</name>
    <dbReference type="NCBI Taxonomy" id="694437"/>
    <lineage>
        <taxon>Bacteria</taxon>
        <taxon>Pseudomonadati</taxon>
        <taxon>Bacteroidota</taxon>
        <taxon>Cytophagia</taxon>
        <taxon>Cytophagales</taxon>
        <taxon>Flammeovirgaceae</taxon>
        <taxon>Flammeovirga</taxon>
    </lineage>
</organism>
<keyword evidence="1" id="KW-0732">Signal</keyword>
<name>A0A7X9P401_9BACT</name>
<evidence type="ECO:0000256" key="1">
    <source>
        <dbReference type="SAM" id="SignalP"/>
    </source>
</evidence>
<comment type="caution">
    <text evidence="2">The sequence shown here is derived from an EMBL/GenBank/DDBJ whole genome shotgun (WGS) entry which is preliminary data.</text>
</comment>
<accession>A0A7X9P401</accession>
<evidence type="ECO:0008006" key="4">
    <source>
        <dbReference type="Google" id="ProtNLM"/>
    </source>
</evidence>
<evidence type="ECO:0000313" key="2">
    <source>
        <dbReference type="EMBL" id="NME68262.1"/>
    </source>
</evidence>
<dbReference type="Proteomes" id="UP000576082">
    <property type="component" value="Unassembled WGS sequence"/>
</dbReference>
<dbReference type="AlphaFoldDB" id="A0A7X9P401"/>
<dbReference type="Gene3D" id="3.90.930.1">
    <property type="match status" value="1"/>
</dbReference>
<evidence type="ECO:0000313" key="3">
    <source>
        <dbReference type="Proteomes" id="UP000576082"/>
    </source>
</evidence>
<protein>
    <recommendedName>
        <fullName evidence="4">TonB C-terminal domain-containing protein</fullName>
    </recommendedName>
</protein>
<feature type="chain" id="PRO_5030744805" description="TonB C-terminal domain-containing protein" evidence="1">
    <location>
        <begin position="20"/>
        <end position="349"/>
    </location>
</feature>
<keyword evidence="3" id="KW-1185">Reference proteome</keyword>